<protein>
    <submittedName>
        <fullName evidence="3">Uncharacterized protein</fullName>
    </submittedName>
</protein>
<organism evidence="3 4">
    <name type="scientific">Pseudonocardia cypriaca</name>
    <dbReference type="NCBI Taxonomy" id="882449"/>
    <lineage>
        <taxon>Bacteria</taxon>
        <taxon>Bacillati</taxon>
        <taxon>Actinomycetota</taxon>
        <taxon>Actinomycetes</taxon>
        <taxon>Pseudonocardiales</taxon>
        <taxon>Pseudonocardiaceae</taxon>
        <taxon>Pseudonocardia</taxon>
    </lineage>
</organism>
<evidence type="ECO:0000256" key="1">
    <source>
        <dbReference type="SAM" id="MobiDB-lite"/>
    </source>
</evidence>
<dbReference type="AlphaFoldDB" id="A0A543FXU4"/>
<accession>A0A543FXU4</accession>
<feature type="compositionally biased region" description="Low complexity" evidence="1">
    <location>
        <begin position="10"/>
        <end position="21"/>
    </location>
</feature>
<feature type="transmembrane region" description="Helical" evidence="2">
    <location>
        <begin position="44"/>
        <end position="67"/>
    </location>
</feature>
<gene>
    <name evidence="3" type="ORF">FB388_5879</name>
</gene>
<keyword evidence="2" id="KW-1133">Transmembrane helix</keyword>
<name>A0A543FXU4_9PSEU</name>
<proteinExistence type="predicted"/>
<evidence type="ECO:0000313" key="3">
    <source>
        <dbReference type="EMBL" id="TQM38635.1"/>
    </source>
</evidence>
<sequence length="219" mass="22422">MLPNADEDAAAGYAPATAPDAAAHRKGPTDMTQRNTVVRSLHDLTLAAWFGGTLAGVIGINSAAAAVSDERERLQVANAGWARWSRVTSSAVAVHLATAAALGYGNKGRMFLQKGVGASSIAKTALTGAAVGATAWSAALGRKLDQGSGAPVEGSTEPAPATPPDVEKAQRQMRVLQWAVPALTGAVIVLNAVHGEQQRPSQVLPGLLRKPAELLGVAR</sequence>
<comment type="caution">
    <text evidence="3">The sequence shown here is derived from an EMBL/GenBank/DDBJ whole genome shotgun (WGS) entry which is preliminary data.</text>
</comment>
<evidence type="ECO:0000256" key="2">
    <source>
        <dbReference type="SAM" id="Phobius"/>
    </source>
</evidence>
<feature type="region of interest" description="Disordered" evidence="1">
    <location>
        <begin position="146"/>
        <end position="168"/>
    </location>
</feature>
<keyword evidence="2" id="KW-0472">Membrane</keyword>
<keyword evidence="2" id="KW-0812">Transmembrane</keyword>
<reference evidence="3 4" key="1">
    <citation type="submission" date="2019-06" db="EMBL/GenBank/DDBJ databases">
        <title>Sequencing the genomes of 1000 actinobacteria strains.</title>
        <authorList>
            <person name="Klenk H.-P."/>
        </authorList>
    </citation>
    <scope>NUCLEOTIDE SEQUENCE [LARGE SCALE GENOMIC DNA]</scope>
    <source>
        <strain evidence="3 4">DSM 45511</strain>
    </source>
</reference>
<keyword evidence="4" id="KW-1185">Reference proteome</keyword>
<feature type="region of interest" description="Disordered" evidence="1">
    <location>
        <begin position="1"/>
        <end position="31"/>
    </location>
</feature>
<evidence type="ECO:0000313" key="4">
    <source>
        <dbReference type="Proteomes" id="UP000319818"/>
    </source>
</evidence>
<dbReference type="EMBL" id="VFPH01000002">
    <property type="protein sequence ID" value="TQM38635.1"/>
    <property type="molecule type" value="Genomic_DNA"/>
</dbReference>
<dbReference type="Proteomes" id="UP000319818">
    <property type="component" value="Unassembled WGS sequence"/>
</dbReference>